<evidence type="ECO:0000313" key="1">
    <source>
        <dbReference type="EMBL" id="CAF1585891.1"/>
    </source>
</evidence>
<dbReference type="EMBL" id="CAJNOQ010032604">
    <property type="protein sequence ID" value="CAF1585891.1"/>
    <property type="molecule type" value="Genomic_DNA"/>
</dbReference>
<organism evidence="1 5">
    <name type="scientific">Didymodactylos carnosus</name>
    <dbReference type="NCBI Taxonomy" id="1234261"/>
    <lineage>
        <taxon>Eukaryota</taxon>
        <taxon>Metazoa</taxon>
        <taxon>Spiralia</taxon>
        <taxon>Gnathifera</taxon>
        <taxon>Rotifera</taxon>
        <taxon>Eurotatoria</taxon>
        <taxon>Bdelloidea</taxon>
        <taxon>Philodinida</taxon>
        <taxon>Philodinidae</taxon>
        <taxon>Didymodactylos</taxon>
    </lineage>
</organism>
<dbReference type="Proteomes" id="UP000681722">
    <property type="component" value="Unassembled WGS sequence"/>
</dbReference>
<dbReference type="EMBL" id="CAJOBC010098649">
    <property type="protein sequence ID" value="CAF4455469.1"/>
    <property type="molecule type" value="Genomic_DNA"/>
</dbReference>
<gene>
    <name evidence="1" type="ORF">GPM918_LOCUS41414</name>
    <name evidence="2" type="ORF">OVA965_LOCUS44610</name>
    <name evidence="3" type="ORF">SRO942_LOCUS42460</name>
    <name evidence="4" type="ORF">TMI583_LOCUS47509</name>
</gene>
<reference evidence="1" key="1">
    <citation type="submission" date="2021-02" db="EMBL/GenBank/DDBJ databases">
        <authorList>
            <person name="Nowell W R."/>
        </authorList>
    </citation>
    <scope>NUCLEOTIDE SEQUENCE</scope>
</reference>
<dbReference type="InterPro" id="IPR011990">
    <property type="entry name" value="TPR-like_helical_dom_sf"/>
</dbReference>
<dbReference type="EMBL" id="CAJNOK010064533">
    <property type="protein sequence ID" value="CAF1646881.1"/>
    <property type="molecule type" value="Genomic_DNA"/>
</dbReference>
<evidence type="ECO:0000313" key="4">
    <source>
        <dbReference type="EMBL" id="CAF4489651.1"/>
    </source>
</evidence>
<dbReference type="Proteomes" id="UP000677228">
    <property type="component" value="Unassembled WGS sequence"/>
</dbReference>
<dbReference type="Gene3D" id="1.25.40.10">
    <property type="entry name" value="Tetratricopeptide repeat domain"/>
    <property type="match status" value="1"/>
</dbReference>
<dbReference type="AlphaFoldDB" id="A0A815ZRK9"/>
<dbReference type="EMBL" id="CAJOBA010092282">
    <property type="protein sequence ID" value="CAF4489651.1"/>
    <property type="molecule type" value="Genomic_DNA"/>
</dbReference>
<evidence type="ECO:0000313" key="2">
    <source>
        <dbReference type="EMBL" id="CAF1646881.1"/>
    </source>
</evidence>
<accession>A0A815ZRK9</accession>
<evidence type="ECO:0000313" key="3">
    <source>
        <dbReference type="EMBL" id="CAF4455469.1"/>
    </source>
</evidence>
<comment type="caution">
    <text evidence="1">The sequence shown here is derived from an EMBL/GenBank/DDBJ whole genome shotgun (WGS) entry which is preliminary data.</text>
</comment>
<dbReference type="Proteomes" id="UP000682733">
    <property type="component" value="Unassembled WGS sequence"/>
</dbReference>
<sequence length="124" mass="14422">MAVPTDNREFCKILNDDDLLSQFVCDQNLAQKSDEHTELSTQTEFANKVSCCYYYLGRLLCDNNEEKTSHLQAALKNYPKTETNSYELTHCYILLRDINKNKSDFNEAIINYKSAIDFRCACRK</sequence>
<keyword evidence="5" id="KW-1185">Reference proteome</keyword>
<evidence type="ECO:0000313" key="5">
    <source>
        <dbReference type="Proteomes" id="UP000663829"/>
    </source>
</evidence>
<name>A0A815ZRK9_9BILA</name>
<proteinExistence type="predicted"/>
<protein>
    <submittedName>
        <fullName evidence="1">Uncharacterized protein</fullName>
    </submittedName>
</protein>
<dbReference type="Proteomes" id="UP000663829">
    <property type="component" value="Unassembled WGS sequence"/>
</dbReference>